<evidence type="ECO:0000313" key="1">
    <source>
        <dbReference type="EMBL" id="MED6232920.1"/>
    </source>
</evidence>
<gene>
    <name evidence="1" type="ORF">ATANTOWER_004291</name>
</gene>
<proteinExistence type="predicted"/>
<dbReference type="Proteomes" id="UP001345963">
    <property type="component" value="Unassembled WGS sequence"/>
</dbReference>
<name>A0ABU7A672_9TELE</name>
<evidence type="ECO:0000313" key="2">
    <source>
        <dbReference type="Proteomes" id="UP001345963"/>
    </source>
</evidence>
<protein>
    <submittedName>
        <fullName evidence="1">Uncharacterized protein</fullName>
    </submittedName>
</protein>
<reference evidence="1 2" key="1">
    <citation type="submission" date="2021-07" db="EMBL/GenBank/DDBJ databases">
        <authorList>
            <person name="Palmer J.M."/>
        </authorList>
    </citation>
    <scope>NUCLEOTIDE SEQUENCE [LARGE SCALE GENOMIC DNA]</scope>
    <source>
        <strain evidence="1 2">AT_MEX2019</strain>
        <tissue evidence="1">Muscle</tissue>
    </source>
</reference>
<organism evidence="1 2">
    <name type="scientific">Ataeniobius toweri</name>
    <dbReference type="NCBI Taxonomy" id="208326"/>
    <lineage>
        <taxon>Eukaryota</taxon>
        <taxon>Metazoa</taxon>
        <taxon>Chordata</taxon>
        <taxon>Craniata</taxon>
        <taxon>Vertebrata</taxon>
        <taxon>Euteleostomi</taxon>
        <taxon>Actinopterygii</taxon>
        <taxon>Neopterygii</taxon>
        <taxon>Teleostei</taxon>
        <taxon>Neoteleostei</taxon>
        <taxon>Acanthomorphata</taxon>
        <taxon>Ovalentaria</taxon>
        <taxon>Atherinomorphae</taxon>
        <taxon>Cyprinodontiformes</taxon>
        <taxon>Goodeidae</taxon>
        <taxon>Ataeniobius</taxon>
    </lineage>
</organism>
<accession>A0ABU7A672</accession>
<comment type="caution">
    <text evidence="1">The sequence shown here is derived from an EMBL/GenBank/DDBJ whole genome shotgun (WGS) entry which is preliminary data.</text>
</comment>
<sequence length="87" mass="9651">MAAEEQGQKAKTLAGVCSLWSAHSAEFPVLPQDLAPCMIGLAHLSWSVFHLLFILSTSWHVSMETTVEKREGGCNLQTLRRRDGRRG</sequence>
<dbReference type="EMBL" id="JAHUTI010001466">
    <property type="protein sequence ID" value="MED6232920.1"/>
    <property type="molecule type" value="Genomic_DNA"/>
</dbReference>
<keyword evidence="2" id="KW-1185">Reference proteome</keyword>